<dbReference type="Pfam" id="PF12392">
    <property type="entry name" value="DUF3656"/>
    <property type="match status" value="1"/>
</dbReference>
<evidence type="ECO:0000313" key="3">
    <source>
        <dbReference type="Proteomes" id="UP000003240"/>
    </source>
</evidence>
<dbReference type="STRING" id="1009370.ALO_18205"/>
<evidence type="ECO:0000259" key="1">
    <source>
        <dbReference type="Pfam" id="PF12392"/>
    </source>
</evidence>
<dbReference type="InterPro" id="IPR020988">
    <property type="entry name" value="Pept_U32_collagenase"/>
</dbReference>
<evidence type="ECO:0000313" key="2">
    <source>
        <dbReference type="EMBL" id="EGO62391.1"/>
    </source>
</evidence>
<dbReference type="PANTHER" id="PTHR30217">
    <property type="entry name" value="PEPTIDASE U32 FAMILY"/>
    <property type="match status" value="1"/>
</dbReference>
<gene>
    <name evidence="2" type="ORF">ALO_18205</name>
</gene>
<reference evidence="2 3" key="1">
    <citation type="journal article" date="2011" name="EMBO J.">
        <title>Structural diversity of bacterial flagellar motors.</title>
        <authorList>
            <person name="Chen S."/>
            <person name="Beeby M."/>
            <person name="Murphy G.E."/>
            <person name="Leadbetter J.R."/>
            <person name="Hendrixson D.R."/>
            <person name="Briegel A."/>
            <person name="Li Z."/>
            <person name="Shi J."/>
            <person name="Tocheva E.I."/>
            <person name="Muller A."/>
            <person name="Dobro M.J."/>
            <person name="Jensen G.J."/>
        </authorList>
    </citation>
    <scope>NUCLEOTIDE SEQUENCE [LARGE SCALE GENOMIC DNA]</scope>
    <source>
        <strain evidence="2 3">DSM 6540</strain>
    </source>
</reference>
<dbReference type="AlphaFoldDB" id="F7NNF0"/>
<proteinExistence type="predicted"/>
<keyword evidence="3" id="KW-1185">Reference proteome</keyword>
<dbReference type="eggNOG" id="COG0826">
    <property type="taxonomic scope" value="Bacteria"/>
</dbReference>
<organism evidence="2 3">
    <name type="scientific">Acetonema longum DSM 6540</name>
    <dbReference type="NCBI Taxonomy" id="1009370"/>
    <lineage>
        <taxon>Bacteria</taxon>
        <taxon>Bacillati</taxon>
        <taxon>Bacillota</taxon>
        <taxon>Negativicutes</taxon>
        <taxon>Acetonemataceae</taxon>
        <taxon>Acetonema</taxon>
    </lineage>
</organism>
<dbReference type="InterPro" id="IPR001539">
    <property type="entry name" value="Peptidase_U32"/>
</dbReference>
<dbReference type="InterPro" id="IPR051454">
    <property type="entry name" value="RNA/ubiquinone_mod_enzymes"/>
</dbReference>
<feature type="domain" description="Peptidase U32 collagenase" evidence="1">
    <location>
        <begin position="395"/>
        <end position="514"/>
    </location>
</feature>
<dbReference type="PANTHER" id="PTHR30217:SF10">
    <property type="entry name" value="23S RRNA 5-HYDROXYCYTIDINE C2501 SYNTHASE"/>
    <property type="match status" value="1"/>
</dbReference>
<dbReference type="PROSITE" id="PS01276">
    <property type="entry name" value="PEPTIDASE_U32"/>
    <property type="match status" value="1"/>
</dbReference>
<protein>
    <submittedName>
        <fullName evidence="2">Peptidase U32</fullName>
    </submittedName>
</protein>
<comment type="caution">
    <text evidence="2">The sequence shown here is derived from an EMBL/GenBank/DDBJ whole genome shotgun (WGS) entry which is preliminary data.</text>
</comment>
<dbReference type="Pfam" id="PF01136">
    <property type="entry name" value="Peptidase_U32"/>
    <property type="match status" value="2"/>
</dbReference>
<name>F7NNF0_9FIRM</name>
<accession>F7NNF0</accession>
<dbReference type="EMBL" id="AFGF01000221">
    <property type="protein sequence ID" value="EGO62391.1"/>
    <property type="molecule type" value="Genomic_DNA"/>
</dbReference>
<dbReference type="Proteomes" id="UP000003240">
    <property type="component" value="Unassembled WGS sequence"/>
</dbReference>
<dbReference type="RefSeq" id="WP_004098608.1">
    <property type="nucleotide sequence ID" value="NZ_AFGF01000221.1"/>
</dbReference>
<sequence length="832" mass="92490">MTQDKPELLAPAGSREAFIAAVQAGADAVYLGGKAFGARHYAPNFQDEELAWAVRYAHLRDVKVYVTVNILVDDSEAISLVEYLRQLYMMGVDAIIVQDAGVIAIAQKAAPNFPLHASTQMTIYNLAGVEFLAKAGLERVVLAREVSLADIQYICRHSPVEIETFTHGALCICYSGQCLMSSMIGGRSGNRGRCAQPCRLPYQLVDRKGQPALDNDAAGEYLLSPKDLCTLELLPQFIQAGIASFKLEGRMKRAEYVSVVVDTYRQAIDRYFSGKEFVVSPHELKNLAQSFNRGFTTAYLLRKEGREMMSDRRPNNRGTYVGRISGYDATNRMATVKLEEPLGTGDIIECWVKVGGRVNITVSSMQLEGRPAAYAPAGSEVTIPVTGPVKISDRVFRTFDAKLTERARSFFSGDEIQPMGVTVTVQAEAGKPLEIIMEDEVGNQGRAATDFLAEPARKHPLTSEGIAKQVGRLGNTPFVLRELACHFQGELMVPVSEINEARRKAVEALEEARLTKFHRPALPPLPPSQFEPALKKTAAYQKKPLLIVNTDTPAKAKTAWENGADVVMFGGESFTHTDFRPEDYREAVCMARAFQRQIILSTPRITKEWQTHKVRQDISLFQELQPDAIAVSNLGTLELVRRLSTCPIHGDFPLNTYNSFAIDFYQSHGISSLTLSPELNFSQIEKIVGCGYPVELECLVHGYVPLMVSEHCVIGSHLGNLQGERCERPCCQKDFWLKDRMNELFPLATDQFCRMHVLNAKELSMLPHVGQFGRLGLGRIRIEAKKGSVAFVSKITSLYRQLLDQSNTVSQEEIQTAEHENITRGHYFRGVL</sequence>